<dbReference type="RefSeq" id="XP_031015015.1">
    <property type="nucleotide sequence ID" value="XM_031160906.1"/>
</dbReference>
<dbReference type="Proteomes" id="UP000253153">
    <property type="component" value="Unassembled WGS sequence"/>
</dbReference>
<accession>A0A366RK17</accession>
<gene>
    <name evidence="1" type="ORF">FIESC28_06763</name>
</gene>
<evidence type="ECO:0000313" key="1">
    <source>
        <dbReference type="EMBL" id="RBR16848.1"/>
    </source>
</evidence>
<sequence length="200" mass="22519">MAQDVTQKLQGDIKQLMVLRGYSLSIEGDNCTQALLRRHFKADTIWDTSPWRHRLSLCWWTLRAMGAKGVPPLTLDDNAELWELHQSLNNLIISPRSDSDLFKFRQLMELALGIEPSQSYTRLLTEHAHRRVLSKLMGLVVDCANVVATTRARRISGSTNTSTTPRFQGQEVQIVVPAMCVDAETGPLFVADERGLNFAL</sequence>
<dbReference type="OrthoDB" id="6513042at2759"/>
<reference evidence="1 2" key="1">
    <citation type="submission" date="2018-06" db="EMBL/GenBank/DDBJ databases">
        <title>Fusarium incarnatum-equiseti species complex species 28.</title>
        <authorList>
            <person name="Gardiner D.M."/>
        </authorList>
    </citation>
    <scope>NUCLEOTIDE SEQUENCE [LARGE SCALE GENOMIC DNA]</scope>
    <source>
        <strain evidence="1 2">FIESC_28</strain>
    </source>
</reference>
<evidence type="ECO:0000313" key="2">
    <source>
        <dbReference type="Proteomes" id="UP000253153"/>
    </source>
</evidence>
<proteinExistence type="predicted"/>
<comment type="caution">
    <text evidence="1">The sequence shown here is derived from an EMBL/GenBank/DDBJ whole genome shotgun (WGS) entry which is preliminary data.</text>
</comment>
<protein>
    <submittedName>
        <fullName evidence="1">Uncharacterized protein</fullName>
    </submittedName>
</protein>
<dbReference type="GeneID" id="41996202"/>
<dbReference type="EMBL" id="QKXC01000138">
    <property type="protein sequence ID" value="RBR16848.1"/>
    <property type="molecule type" value="Genomic_DNA"/>
</dbReference>
<name>A0A366RK17_9HYPO</name>
<dbReference type="AlphaFoldDB" id="A0A366RK17"/>
<organism evidence="1 2">
    <name type="scientific">Fusarium coffeatum</name>
    <dbReference type="NCBI Taxonomy" id="231269"/>
    <lineage>
        <taxon>Eukaryota</taxon>
        <taxon>Fungi</taxon>
        <taxon>Dikarya</taxon>
        <taxon>Ascomycota</taxon>
        <taxon>Pezizomycotina</taxon>
        <taxon>Sordariomycetes</taxon>
        <taxon>Hypocreomycetidae</taxon>
        <taxon>Hypocreales</taxon>
        <taxon>Nectriaceae</taxon>
        <taxon>Fusarium</taxon>
        <taxon>Fusarium incarnatum-equiseti species complex</taxon>
    </lineage>
</organism>
<keyword evidence="2" id="KW-1185">Reference proteome</keyword>